<keyword evidence="2" id="KW-1185">Reference proteome</keyword>
<gene>
    <name evidence="1" type="ORF">H8695_06900</name>
</gene>
<dbReference type="EMBL" id="JACRSP010000002">
    <property type="protein sequence ID" value="MBC8536419.1"/>
    <property type="molecule type" value="Genomic_DNA"/>
</dbReference>
<sequence length="345" mass="39339">MKYRKKTIQKLDHCYAVNVMDVAGEPYAFFAAENKNPCIAVDCATQSRHLTVWEEPGGTMGLVPIPGRPGEFLAGQKFYRLYEWEEACIAWVKPDGRGGYISREICTKPYLHRFDLLQRDGRTWLIACTLAAHKQTREDWTWPGSIYVAPFPDDWDGELDLTELKGDCFQNHGYARISRDGHDVGLVTCAQGVFEFFPPRAGSEDWEIRQIMTQATSDADIIDIDADGQEEIATIEQFHGSYFRIYKKIDGRYQQVFEHPEVTEFYHVVKAGRLAGRPCFVGGFRRGKQQLFVVWWDEHRQEFVVDTVDEGVGPSNACIYNGSDADALYVADREVGEAAVYFVEE</sequence>
<dbReference type="RefSeq" id="WP_249300244.1">
    <property type="nucleotide sequence ID" value="NZ_JACRSP010000002.1"/>
</dbReference>
<accession>A0A926HU09</accession>
<dbReference type="AlphaFoldDB" id="A0A926HU09"/>
<evidence type="ECO:0000313" key="2">
    <source>
        <dbReference type="Proteomes" id="UP000620366"/>
    </source>
</evidence>
<protein>
    <submittedName>
        <fullName evidence="1">Uncharacterized protein</fullName>
    </submittedName>
</protein>
<evidence type="ECO:0000313" key="1">
    <source>
        <dbReference type="EMBL" id="MBC8536419.1"/>
    </source>
</evidence>
<comment type="caution">
    <text evidence="1">The sequence shown here is derived from an EMBL/GenBank/DDBJ whole genome shotgun (WGS) entry which is preliminary data.</text>
</comment>
<reference evidence="1" key="1">
    <citation type="submission" date="2020-08" db="EMBL/GenBank/DDBJ databases">
        <title>Genome public.</title>
        <authorList>
            <person name="Liu C."/>
            <person name="Sun Q."/>
        </authorList>
    </citation>
    <scope>NUCLEOTIDE SEQUENCE</scope>
    <source>
        <strain evidence="1">BX7</strain>
    </source>
</reference>
<organism evidence="1 2">
    <name type="scientific">Feifania hominis</name>
    <dbReference type="NCBI Taxonomy" id="2763660"/>
    <lineage>
        <taxon>Bacteria</taxon>
        <taxon>Bacillati</taxon>
        <taxon>Bacillota</taxon>
        <taxon>Clostridia</taxon>
        <taxon>Eubacteriales</taxon>
        <taxon>Feifaniaceae</taxon>
        <taxon>Feifania</taxon>
    </lineage>
</organism>
<dbReference type="Proteomes" id="UP000620366">
    <property type="component" value="Unassembled WGS sequence"/>
</dbReference>
<proteinExistence type="predicted"/>
<name>A0A926HU09_9FIRM</name>